<dbReference type="InterPro" id="IPR003593">
    <property type="entry name" value="AAA+_ATPase"/>
</dbReference>
<evidence type="ECO:0000256" key="8">
    <source>
        <dbReference type="ARBA" id="ARBA00023136"/>
    </source>
</evidence>
<dbReference type="SUPFAM" id="SSF90123">
    <property type="entry name" value="ABC transporter transmembrane region"/>
    <property type="match status" value="1"/>
</dbReference>
<evidence type="ECO:0000256" key="1">
    <source>
        <dbReference type="ARBA" id="ARBA00004651"/>
    </source>
</evidence>
<dbReference type="SMART" id="SM00382">
    <property type="entry name" value="AAA"/>
    <property type="match status" value="1"/>
</dbReference>
<feature type="domain" description="ABC transmembrane type-1" evidence="11">
    <location>
        <begin position="39"/>
        <end position="346"/>
    </location>
</feature>
<keyword evidence="3" id="KW-1003">Cell membrane</keyword>
<dbReference type="Gene3D" id="1.20.1560.10">
    <property type="entry name" value="ABC transporter type 1, transmembrane domain"/>
    <property type="match status" value="1"/>
</dbReference>
<evidence type="ECO:0000256" key="5">
    <source>
        <dbReference type="ARBA" id="ARBA00022741"/>
    </source>
</evidence>
<dbReference type="Proteomes" id="UP000005089">
    <property type="component" value="Unassembled WGS sequence"/>
</dbReference>
<dbReference type="InterPro" id="IPR050835">
    <property type="entry name" value="ABC_transporter_sub-D"/>
</dbReference>
<comment type="subcellular location">
    <subcellularLocation>
        <location evidence="1">Cell membrane</location>
        <topology evidence="1">Multi-pass membrane protein</topology>
    </subcellularLocation>
</comment>
<dbReference type="EMBL" id="GG658170">
    <property type="protein sequence ID" value="EEO30024.1"/>
    <property type="molecule type" value="Genomic_DNA"/>
</dbReference>
<dbReference type="Pfam" id="PF00005">
    <property type="entry name" value="ABC_tran"/>
    <property type="match status" value="1"/>
</dbReference>
<dbReference type="PROSITE" id="PS50929">
    <property type="entry name" value="ABC_TM1F"/>
    <property type="match status" value="1"/>
</dbReference>
<evidence type="ECO:0000313" key="13">
    <source>
        <dbReference type="Proteomes" id="UP000005089"/>
    </source>
</evidence>
<sequence>MSGSPCRKTRKAKKHKMNSTLKRIASLTSLCIKGPGGKIGILYCFIVLALNLVEIQLTLKMITWNKDFFSALEKYDAQAALWQIGVVGVITLASASQYLIATYIRQLVQIRWRTTLTQASLERWFSNKAYWHLNTDENSPLDNPDQRISEDCRIFVDRLTGKVLDLFTGLVGLTTYIALLWKLSAFPIAFTLFGTPVVIEHYLVWTAPIYVLISSGLTHWMGAPLMKLNVIQQHREADMRFALARIRESKEAVALENGEEAERNIIDRRYKRILENWRHLINREFILGIFTRPYFMTVLRIPLFLAFPAYLMGYVALGGLMQLGSAFTRLVTTLSWFIFSYKELAELSATANRLASFMQQAEAIGKEPSPIEWNRSADKQLHIRDLTVRDPAGENLLHLPELIVKSGEAVWIDGPSGIGKSTLLKTLSGIWPHCEGQVSLPPGKTLFLPQKAYLPLGSLAECIAYPDKPENPETIRELIKKVGLTCPRHEEQLRQATELGSDYRLSGGEQQRLMVARILATRPEWVFLDEATSSLDAEAEEQLYRLLRTSLPDTGFIVIAHREPKGLGNYRRIDLWNRKPLEIPNENLRVALA</sequence>
<evidence type="ECO:0000256" key="3">
    <source>
        <dbReference type="ARBA" id="ARBA00022475"/>
    </source>
</evidence>
<keyword evidence="13" id="KW-1185">Reference proteome</keyword>
<evidence type="ECO:0000256" key="7">
    <source>
        <dbReference type="ARBA" id="ARBA00022989"/>
    </source>
</evidence>
<dbReference type="PROSITE" id="PS00211">
    <property type="entry name" value="ABC_TRANSPORTER_1"/>
    <property type="match status" value="1"/>
</dbReference>
<evidence type="ECO:0000256" key="4">
    <source>
        <dbReference type="ARBA" id="ARBA00022692"/>
    </source>
</evidence>
<accession>C3X9Z8</accession>
<feature type="transmembrane region" description="Helical" evidence="9">
    <location>
        <begin position="39"/>
        <end position="59"/>
    </location>
</feature>
<feature type="transmembrane region" description="Helical" evidence="9">
    <location>
        <begin position="79"/>
        <end position="104"/>
    </location>
</feature>
<evidence type="ECO:0000313" key="12">
    <source>
        <dbReference type="EMBL" id="EEO30024.1"/>
    </source>
</evidence>
<dbReference type="Gene3D" id="3.40.50.300">
    <property type="entry name" value="P-loop containing nucleotide triphosphate hydrolases"/>
    <property type="match status" value="1"/>
</dbReference>
<evidence type="ECO:0000259" key="11">
    <source>
        <dbReference type="PROSITE" id="PS50929"/>
    </source>
</evidence>
<feature type="transmembrane region" description="Helical" evidence="9">
    <location>
        <begin position="202"/>
        <end position="222"/>
    </location>
</feature>
<feature type="transmembrane region" description="Helical" evidence="9">
    <location>
        <begin position="163"/>
        <end position="182"/>
    </location>
</feature>
<evidence type="ECO:0000256" key="9">
    <source>
        <dbReference type="SAM" id="Phobius"/>
    </source>
</evidence>
<dbReference type="PANTHER" id="PTHR11384">
    <property type="entry name" value="ATP-BINDING CASSETTE, SUB-FAMILY D MEMBER"/>
    <property type="match status" value="1"/>
</dbReference>
<dbReference type="GO" id="GO:0005886">
    <property type="term" value="C:plasma membrane"/>
    <property type="evidence" value="ECO:0007669"/>
    <property type="project" value="UniProtKB-SubCell"/>
</dbReference>
<reference evidence="12 13" key="1">
    <citation type="submission" date="2009-02" db="EMBL/GenBank/DDBJ databases">
        <title>The Genome Sequence of Oxalobacter formigenes OXCC13.</title>
        <authorList>
            <consortium name="The Broad Institute Genome Sequencing Platform"/>
            <person name="Ward D."/>
            <person name="Young S.K."/>
            <person name="Kodira C.D."/>
            <person name="Zeng Q."/>
            <person name="Koehrsen M."/>
            <person name="Alvarado L."/>
            <person name="Berlin A."/>
            <person name="Borenstein D."/>
            <person name="Chen Z."/>
            <person name="Engels R."/>
            <person name="Freedman E."/>
            <person name="Gellesch M."/>
            <person name="Goldberg J."/>
            <person name="Griggs A."/>
            <person name="Gujja S."/>
            <person name="Heiman D."/>
            <person name="Hepburn T."/>
            <person name="Howarth C."/>
            <person name="Jen D."/>
            <person name="Larson L."/>
            <person name="Lewis B."/>
            <person name="Mehta T."/>
            <person name="Park D."/>
            <person name="Pearson M."/>
            <person name="Roberts A."/>
            <person name="Saif S."/>
            <person name="Shea T."/>
            <person name="Shenoy N."/>
            <person name="Sisk P."/>
            <person name="Stolte C."/>
            <person name="Sykes S."/>
            <person name="Walk T."/>
            <person name="White J."/>
            <person name="Yandava C."/>
            <person name="Allison M.J."/>
            <person name="Lander E."/>
            <person name="Nusbaum C."/>
            <person name="Galagan J."/>
            <person name="Birren B."/>
        </authorList>
    </citation>
    <scope>NUCLEOTIDE SEQUENCE [LARGE SCALE GENOMIC DNA]</scope>
    <source>
        <strain evidence="12 13">OXCC13</strain>
    </source>
</reference>
<dbReference type="InterPro" id="IPR011527">
    <property type="entry name" value="ABC1_TM_dom"/>
</dbReference>
<dbReference type="PANTHER" id="PTHR11384:SF59">
    <property type="entry name" value="LYSOSOMAL COBALAMIN TRANSPORTER ABCD4"/>
    <property type="match status" value="1"/>
</dbReference>
<dbReference type="GO" id="GO:0140359">
    <property type="term" value="F:ABC-type transporter activity"/>
    <property type="evidence" value="ECO:0007669"/>
    <property type="project" value="InterPro"/>
</dbReference>
<dbReference type="Pfam" id="PF06472">
    <property type="entry name" value="ABC_membrane_2"/>
    <property type="match status" value="1"/>
</dbReference>
<proteinExistence type="predicted"/>
<keyword evidence="8 9" id="KW-0472">Membrane</keyword>
<dbReference type="STRING" id="847.BRW83_1094"/>
<protein>
    <submittedName>
        <fullName evidence="12">ABC transporter, ATP-binding protein</fullName>
    </submittedName>
</protein>
<dbReference type="InterPro" id="IPR027417">
    <property type="entry name" value="P-loop_NTPase"/>
</dbReference>
<gene>
    <name evidence="12" type="ORF">OFBG_01052</name>
</gene>
<dbReference type="AlphaFoldDB" id="C3X9Z8"/>
<evidence type="ECO:0000256" key="2">
    <source>
        <dbReference type="ARBA" id="ARBA00022448"/>
    </source>
</evidence>
<dbReference type="GO" id="GO:0005524">
    <property type="term" value="F:ATP binding"/>
    <property type="evidence" value="ECO:0007669"/>
    <property type="project" value="UniProtKB-KW"/>
</dbReference>
<dbReference type="InterPro" id="IPR017871">
    <property type="entry name" value="ABC_transporter-like_CS"/>
</dbReference>
<keyword evidence="6 12" id="KW-0067">ATP-binding</keyword>
<dbReference type="PROSITE" id="PS50893">
    <property type="entry name" value="ABC_TRANSPORTER_2"/>
    <property type="match status" value="1"/>
</dbReference>
<evidence type="ECO:0000259" key="10">
    <source>
        <dbReference type="PROSITE" id="PS50893"/>
    </source>
</evidence>
<keyword evidence="2" id="KW-0813">Transport</keyword>
<dbReference type="GO" id="GO:0016887">
    <property type="term" value="F:ATP hydrolysis activity"/>
    <property type="evidence" value="ECO:0007669"/>
    <property type="project" value="InterPro"/>
</dbReference>
<keyword evidence="5" id="KW-0547">Nucleotide-binding</keyword>
<dbReference type="HOGENOM" id="CLU_007587_6_1_4"/>
<dbReference type="SUPFAM" id="SSF52540">
    <property type="entry name" value="P-loop containing nucleoside triphosphate hydrolases"/>
    <property type="match status" value="1"/>
</dbReference>
<dbReference type="eggNOG" id="COG4178">
    <property type="taxonomic scope" value="Bacteria"/>
</dbReference>
<keyword evidence="4 9" id="KW-0812">Transmembrane</keyword>
<dbReference type="InterPro" id="IPR003439">
    <property type="entry name" value="ABC_transporter-like_ATP-bd"/>
</dbReference>
<evidence type="ECO:0000256" key="6">
    <source>
        <dbReference type="ARBA" id="ARBA00022840"/>
    </source>
</evidence>
<feature type="domain" description="ABC transporter" evidence="10">
    <location>
        <begin position="381"/>
        <end position="593"/>
    </location>
</feature>
<name>C3X9Z8_OXAFO</name>
<keyword evidence="7 9" id="KW-1133">Transmembrane helix</keyword>
<organism evidence="12 13">
    <name type="scientific">Oxalobacter formigenes OXCC13</name>
    <dbReference type="NCBI Taxonomy" id="556269"/>
    <lineage>
        <taxon>Bacteria</taxon>
        <taxon>Pseudomonadati</taxon>
        <taxon>Pseudomonadota</taxon>
        <taxon>Betaproteobacteria</taxon>
        <taxon>Burkholderiales</taxon>
        <taxon>Oxalobacteraceae</taxon>
        <taxon>Oxalobacter</taxon>
    </lineage>
</organism>
<dbReference type="InterPro" id="IPR036640">
    <property type="entry name" value="ABC1_TM_sf"/>
</dbReference>